<dbReference type="STRING" id="6412.T1G785"/>
<dbReference type="RefSeq" id="XP_009028552.1">
    <property type="nucleotide sequence ID" value="XM_009030304.1"/>
</dbReference>
<dbReference type="SUPFAM" id="SSF52075">
    <property type="entry name" value="Outer arm dynein light chain 1"/>
    <property type="match status" value="1"/>
</dbReference>
<name>T1G785_HELRO</name>
<evidence type="ECO:0000256" key="10">
    <source>
        <dbReference type="ARBA" id="ARBA00038378"/>
    </source>
</evidence>
<dbReference type="CTD" id="20216932"/>
<keyword evidence="6" id="KW-0175">Coiled coil</keyword>
<dbReference type="KEGG" id="hro:HELRODRAFT_89102"/>
<evidence type="ECO:0000256" key="6">
    <source>
        <dbReference type="ARBA" id="ARBA00023054"/>
    </source>
</evidence>
<dbReference type="PANTHER" id="PTHR45973">
    <property type="entry name" value="PROTEIN PHOSPHATASE 1 REGULATORY SUBUNIT SDS22-RELATED"/>
    <property type="match status" value="1"/>
</dbReference>
<evidence type="ECO:0000256" key="1">
    <source>
        <dbReference type="ARBA" id="ARBA00004611"/>
    </source>
</evidence>
<keyword evidence="5" id="KW-0282">Flagellum</keyword>
<reference evidence="14" key="1">
    <citation type="submission" date="2012-12" db="EMBL/GenBank/DDBJ databases">
        <authorList>
            <person name="Hellsten U."/>
            <person name="Grimwood J."/>
            <person name="Chapman J.A."/>
            <person name="Shapiro H."/>
            <person name="Aerts A."/>
            <person name="Otillar R.P."/>
            <person name="Terry A.Y."/>
            <person name="Boore J.L."/>
            <person name="Simakov O."/>
            <person name="Marletaz F."/>
            <person name="Cho S.-J."/>
            <person name="Edsinger-Gonzales E."/>
            <person name="Havlak P."/>
            <person name="Kuo D.-H."/>
            <person name="Larsson T."/>
            <person name="Lv J."/>
            <person name="Arendt D."/>
            <person name="Savage R."/>
            <person name="Osoegawa K."/>
            <person name="de Jong P."/>
            <person name="Lindberg D.R."/>
            <person name="Seaver E.C."/>
            <person name="Weisblat D.A."/>
            <person name="Putnam N.H."/>
            <person name="Grigoriev I.V."/>
            <person name="Rokhsar D.S."/>
        </authorList>
    </citation>
    <scope>NUCLEOTIDE SEQUENCE</scope>
</reference>
<dbReference type="EMBL" id="AMQM01007456">
    <property type="status" value="NOT_ANNOTATED_CDS"/>
    <property type="molecule type" value="Genomic_DNA"/>
</dbReference>
<dbReference type="eggNOG" id="KOG0531">
    <property type="taxonomic scope" value="Eukaryota"/>
</dbReference>
<evidence type="ECO:0000256" key="2">
    <source>
        <dbReference type="ARBA" id="ARBA00022490"/>
    </source>
</evidence>
<keyword evidence="2" id="KW-0963">Cytoplasm</keyword>
<dbReference type="InterPro" id="IPR050576">
    <property type="entry name" value="Cilia_flagella_integrity"/>
</dbReference>
<keyword evidence="7" id="KW-0969">Cilium</keyword>
<sequence length="277" mass="31992">YQRKEPGIIDSQLLTQLVFDQGPKDHAGVLAKEEGIDFEDVTHLRISFKNILQIANLWNFSNLVKLQLDNNSISKIEGLDHMIHLRWLDLSFNVITQIDNLNQLKNLRDLTLYHNQITTLENMDELKNLEVLSIGRNKLQNIENVIYLRNFKSLKSVNFSGNAFTSLNDYRSVVIVYLPQLQYIDYSAISSEQRNAAAATFENLITTLEAKDEVLQSELALMNKDNERLAHYKKSFVDAFSGESFADLLFQEDDDDSKLKLWWVIQNLFTEYPSIAL</sequence>
<gene>
    <name evidence="13" type="primary">20216932</name>
    <name evidence="12" type="ORF">HELRODRAFT_89102</name>
</gene>
<evidence type="ECO:0000256" key="11">
    <source>
        <dbReference type="ARBA" id="ARBA00040950"/>
    </source>
</evidence>
<dbReference type="OMA" id="ENERYSM"/>
<evidence type="ECO:0000313" key="12">
    <source>
        <dbReference type="EMBL" id="ESN93314.1"/>
    </source>
</evidence>
<evidence type="ECO:0000256" key="5">
    <source>
        <dbReference type="ARBA" id="ARBA00022846"/>
    </source>
</evidence>
<dbReference type="AlphaFoldDB" id="T1G785"/>
<dbReference type="GO" id="GO:0005929">
    <property type="term" value="C:cilium"/>
    <property type="evidence" value="ECO:0000318"/>
    <property type="project" value="GO_Central"/>
</dbReference>
<keyword evidence="14" id="KW-1185">Reference proteome</keyword>
<evidence type="ECO:0000256" key="8">
    <source>
        <dbReference type="ARBA" id="ARBA00023212"/>
    </source>
</evidence>
<protein>
    <recommendedName>
        <fullName evidence="11">Dynein regulatory complex subunit 3</fullName>
    </recommendedName>
</protein>
<reference evidence="12 14" key="2">
    <citation type="journal article" date="2013" name="Nature">
        <title>Insights into bilaterian evolution from three spiralian genomes.</title>
        <authorList>
            <person name="Simakov O."/>
            <person name="Marletaz F."/>
            <person name="Cho S.J."/>
            <person name="Edsinger-Gonzales E."/>
            <person name="Havlak P."/>
            <person name="Hellsten U."/>
            <person name="Kuo D.H."/>
            <person name="Larsson T."/>
            <person name="Lv J."/>
            <person name="Arendt D."/>
            <person name="Savage R."/>
            <person name="Osoegawa K."/>
            <person name="de Jong P."/>
            <person name="Grimwood J."/>
            <person name="Chapman J.A."/>
            <person name="Shapiro H."/>
            <person name="Aerts A."/>
            <person name="Otillar R.P."/>
            <person name="Terry A.Y."/>
            <person name="Boore J.L."/>
            <person name="Grigoriev I.V."/>
            <person name="Lindberg D.R."/>
            <person name="Seaver E.C."/>
            <person name="Weisblat D.A."/>
            <person name="Putnam N.H."/>
            <person name="Rokhsar D.S."/>
        </authorList>
    </citation>
    <scope>NUCLEOTIDE SEQUENCE</scope>
</reference>
<keyword evidence="9" id="KW-0966">Cell projection</keyword>
<keyword evidence="3" id="KW-0433">Leucine-rich repeat</keyword>
<proteinExistence type="inferred from homology"/>
<evidence type="ECO:0000256" key="7">
    <source>
        <dbReference type="ARBA" id="ARBA00023069"/>
    </source>
</evidence>
<evidence type="ECO:0000256" key="4">
    <source>
        <dbReference type="ARBA" id="ARBA00022737"/>
    </source>
</evidence>
<dbReference type="InterPro" id="IPR001611">
    <property type="entry name" value="Leu-rich_rpt"/>
</dbReference>
<evidence type="ECO:0000313" key="13">
    <source>
        <dbReference type="EnsemblMetazoa" id="HelroP89102"/>
    </source>
</evidence>
<dbReference type="HOGENOM" id="CLU_087810_0_0_1"/>
<comment type="similarity">
    <text evidence="10">Belongs to the DRC3 family.</text>
</comment>
<evidence type="ECO:0000256" key="3">
    <source>
        <dbReference type="ARBA" id="ARBA00022614"/>
    </source>
</evidence>
<keyword evidence="4" id="KW-0677">Repeat</keyword>
<keyword evidence="8" id="KW-0206">Cytoskeleton</keyword>
<dbReference type="PROSITE" id="PS51450">
    <property type="entry name" value="LRR"/>
    <property type="match status" value="4"/>
</dbReference>
<dbReference type="InParanoid" id="T1G785"/>
<dbReference type="EnsemblMetazoa" id="HelroT89102">
    <property type="protein sequence ID" value="HelroP89102"/>
    <property type="gene ID" value="HelroG89102"/>
</dbReference>
<reference evidence="13" key="3">
    <citation type="submission" date="2015-06" db="UniProtKB">
        <authorList>
            <consortium name="EnsemblMetazoa"/>
        </authorList>
    </citation>
    <scope>IDENTIFICATION</scope>
</reference>
<evidence type="ECO:0000256" key="9">
    <source>
        <dbReference type="ARBA" id="ARBA00023273"/>
    </source>
</evidence>
<dbReference type="PANTHER" id="PTHR45973:SF12">
    <property type="entry name" value="DYNEIN REGULATORY COMPLEX SUBUNIT 3"/>
    <property type="match status" value="1"/>
</dbReference>
<dbReference type="InterPro" id="IPR032675">
    <property type="entry name" value="LRR_dom_sf"/>
</dbReference>
<comment type="subcellular location">
    <subcellularLocation>
        <location evidence="1">Cytoplasm</location>
        <location evidence="1">Cytoskeleton</location>
        <location evidence="1">Flagellum axoneme</location>
    </subcellularLocation>
</comment>
<dbReference type="OrthoDB" id="27917at2759"/>
<dbReference type="SMART" id="SM00365">
    <property type="entry name" value="LRR_SD22"/>
    <property type="match status" value="4"/>
</dbReference>
<dbReference type="Pfam" id="PF14580">
    <property type="entry name" value="LRR_9"/>
    <property type="match status" value="1"/>
</dbReference>
<dbReference type="InterPro" id="IPR003591">
    <property type="entry name" value="Leu-rich_rpt_typical-subtyp"/>
</dbReference>
<organism evidence="13 14">
    <name type="scientific">Helobdella robusta</name>
    <name type="common">Californian leech</name>
    <dbReference type="NCBI Taxonomy" id="6412"/>
    <lineage>
        <taxon>Eukaryota</taxon>
        <taxon>Metazoa</taxon>
        <taxon>Spiralia</taxon>
        <taxon>Lophotrochozoa</taxon>
        <taxon>Annelida</taxon>
        <taxon>Clitellata</taxon>
        <taxon>Hirudinea</taxon>
        <taxon>Rhynchobdellida</taxon>
        <taxon>Glossiphoniidae</taxon>
        <taxon>Helobdella</taxon>
    </lineage>
</organism>
<dbReference type="GeneID" id="20216932"/>
<accession>T1G785</accession>
<dbReference type="EMBL" id="KB097620">
    <property type="protein sequence ID" value="ESN93314.1"/>
    <property type="molecule type" value="Genomic_DNA"/>
</dbReference>
<dbReference type="SMART" id="SM00369">
    <property type="entry name" value="LRR_TYP"/>
    <property type="match status" value="4"/>
</dbReference>
<dbReference type="Proteomes" id="UP000015101">
    <property type="component" value="Unassembled WGS sequence"/>
</dbReference>
<evidence type="ECO:0000313" key="14">
    <source>
        <dbReference type="Proteomes" id="UP000015101"/>
    </source>
</evidence>
<dbReference type="Gene3D" id="3.80.10.10">
    <property type="entry name" value="Ribonuclease Inhibitor"/>
    <property type="match status" value="1"/>
</dbReference>